<evidence type="ECO:0000313" key="1">
    <source>
        <dbReference type="EMBL" id="MBB4619131.1"/>
    </source>
</evidence>
<dbReference type="SUPFAM" id="SSF46785">
    <property type="entry name" value="Winged helix' DNA-binding domain"/>
    <property type="match status" value="1"/>
</dbReference>
<dbReference type="InterPro" id="IPR036388">
    <property type="entry name" value="WH-like_DNA-bd_sf"/>
</dbReference>
<dbReference type="EMBL" id="JACHNY010000007">
    <property type="protein sequence ID" value="MBB4619131.1"/>
    <property type="molecule type" value="Genomic_DNA"/>
</dbReference>
<dbReference type="Proteomes" id="UP000574769">
    <property type="component" value="Unassembled WGS sequence"/>
</dbReference>
<gene>
    <name evidence="1" type="ORF">GGQ96_003281</name>
</gene>
<organism evidence="1 2">
    <name type="scientific">Sphingomonas abaci</name>
    <dbReference type="NCBI Taxonomy" id="237611"/>
    <lineage>
        <taxon>Bacteria</taxon>
        <taxon>Pseudomonadati</taxon>
        <taxon>Pseudomonadota</taxon>
        <taxon>Alphaproteobacteria</taxon>
        <taxon>Sphingomonadales</taxon>
        <taxon>Sphingomonadaceae</taxon>
        <taxon>Sphingomonas</taxon>
    </lineage>
</organism>
<keyword evidence="2" id="KW-1185">Reference proteome</keyword>
<dbReference type="AlphaFoldDB" id="A0A7W7AL99"/>
<dbReference type="Gene3D" id="1.10.10.10">
    <property type="entry name" value="Winged helix-like DNA-binding domain superfamily/Winged helix DNA-binding domain"/>
    <property type="match status" value="1"/>
</dbReference>
<dbReference type="RefSeq" id="WP_184116576.1">
    <property type="nucleotide sequence ID" value="NZ_JACHNY010000007.1"/>
</dbReference>
<name>A0A7W7AL99_9SPHN</name>
<reference evidence="1 2" key="1">
    <citation type="submission" date="2020-08" db="EMBL/GenBank/DDBJ databases">
        <title>Genomic Encyclopedia of Type Strains, Phase IV (KMG-IV): sequencing the most valuable type-strain genomes for metagenomic binning, comparative biology and taxonomic classification.</title>
        <authorList>
            <person name="Goeker M."/>
        </authorList>
    </citation>
    <scope>NUCLEOTIDE SEQUENCE [LARGE SCALE GENOMIC DNA]</scope>
    <source>
        <strain evidence="1 2">DSM 15867</strain>
    </source>
</reference>
<protein>
    <submittedName>
        <fullName evidence="1">SOS-response transcriptional repressor LexA</fullName>
    </submittedName>
</protein>
<proteinExistence type="predicted"/>
<comment type="caution">
    <text evidence="1">The sequence shown here is derived from an EMBL/GenBank/DDBJ whole genome shotgun (WGS) entry which is preliminary data.</text>
</comment>
<accession>A0A7W7AL99</accession>
<dbReference type="InterPro" id="IPR036390">
    <property type="entry name" value="WH_DNA-bd_sf"/>
</dbReference>
<evidence type="ECO:0000313" key="2">
    <source>
        <dbReference type="Proteomes" id="UP000574769"/>
    </source>
</evidence>
<sequence length="124" mass="14024">MGEQSAVVVPRRVEALAYIIERIETTGTAPSYGEIAAAMNPPIERTRVRQLVDQLVEHRLIDRPISSRRGIRIRDVARCRQIIGEALGRKGWCHAQPMGELAMPPCTIEQLPLIPLILYKRDLF</sequence>